<dbReference type="PANTHER" id="PTHR11106:SF27">
    <property type="entry name" value="MACRO DOMAIN-CONTAINING PROTEIN"/>
    <property type="match status" value="1"/>
</dbReference>
<name>A0A7S9KUL3_EPIFF</name>
<dbReference type="PANTHER" id="PTHR11106">
    <property type="entry name" value="GANGLIOSIDE INDUCED DIFFERENTIATION ASSOCIATED PROTEIN 2-RELATED"/>
    <property type="match status" value="1"/>
</dbReference>
<reference evidence="2 3" key="1">
    <citation type="journal article" date="2018" name="PLoS Genet.">
        <title>Repeat elements organise 3D genome structure and mediate transcription in the filamentous fungus Epichloe festucae.</title>
        <authorList>
            <person name="Winter D.J."/>
            <person name="Ganley A.R.D."/>
            <person name="Young C.A."/>
            <person name="Liachko I."/>
            <person name="Schardl C.L."/>
            <person name="Dupont P.Y."/>
            <person name="Berry D."/>
            <person name="Ram A."/>
            <person name="Scott B."/>
            <person name="Cox M.P."/>
        </authorList>
    </citation>
    <scope>NUCLEOTIDE SEQUENCE [LARGE SCALE GENOMIC DNA]</scope>
    <source>
        <strain evidence="2 3">Fl1</strain>
    </source>
</reference>
<dbReference type="PROSITE" id="PS51154">
    <property type="entry name" value="MACRO"/>
    <property type="match status" value="1"/>
</dbReference>
<dbReference type="CDD" id="cd02908">
    <property type="entry name" value="Macro_OAADPr_deacetylase"/>
    <property type="match status" value="1"/>
</dbReference>
<proteinExistence type="predicted"/>
<feature type="domain" description="Macro" evidence="1">
    <location>
        <begin position="32"/>
        <end position="210"/>
    </location>
</feature>
<dbReference type="InterPro" id="IPR002589">
    <property type="entry name" value="Macro_dom"/>
</dbReference>
<evidence type="ECO:0000313" key="2">
    <source>
        <dbReference type="EMBL" id="QPH04708.1"/>
    </source>
</evidence>
<dbReference type="SMART" id="SM00506">
    <property type="entry name" value="A1pp"/>
    <property type="match status" value="1"/>
</dbReference>
<dbReference type="EMBL" id="CP031388">
    <property type="protein sequence ID" value="QPH04708.1"/>
    <property type="molecule type" value="Genomic_DNA"/>
</dbReference>
<keyword evidence="3" id="KW-1185">Reference proteome</keyword>
<dbReference type="InterPro" id="IPR043472">
    <property type="entry name" value="Macro_dom-like"/>
</dbReference>
<dbReference type="AlphaFoldDB" id="A0A7S9KUL3"/>
<dbReference type="Pfam" id="PF01661">
    <property type="entry name" value="Macro"/>
    <property type="match status" value="1"/>
</dbReference>
<dbReference type="Proteomes" id="UP000594364">
    <property type="component" value="Chromosome 4"/>
</dbReference>
<evidence type="ECO:0000259" key="1">
    <source>
        <dbReference type="PROSITE" id="PS51154"/>
    </source>
</evidence>
<dbReference type="OrthoDB" id="6077599at2759"/>
<dbReference type="NCBIfam" id="NF001664">
    <property type="entry name" value="PRK00431.1-6"/>
    <property type="match status" value="1"/>
</dbReference>
<dbReference type="Gene3D" id="3.40.220.10">
    <property type="entry name" value="Leucine Aminopeptidase, subunit E, domain 1"/>
    <property type="match status" value="1"/>
</dbReference>
<organism evidence="2 3">
    <name type="scientific">Epichloe festucae (strain Fl1)</name>
    <dbReference type="NCBI Taxonomy" id="877507"/>
    <lineage>
        <taxon>Eukaryota</taxon>
        <taxon>Fungi</taxon>
        <taxon>Dikarya</taxon>
        <taxon>Ascomycota</taxon>
        <taxon>Pezizomycotina</taxon>
        <taxon>Sordariomycetes</taxon>
        <taxon>Hypocreomycetidae</taxon>
        <taxon>Hypocreales</taxon>
        <taxon>Clavicipitaceae</taxon>
        <taxon>Epichloe</taxon>
    </lineage>
</organism>
<sequence length="210" mass="22289">MTSIKVLSEIPTIAQLYQTSALAKESVFSGSTSSFLPSASINSRVGLIRGDITKLQLDAIVNAANSTLLGGGGVDGAIHRAAGPELKAECREMGGCSTGDAVISQGYHLPAKRVIHTVGPVYSSREPQKSERALRSCYENSLKLASLEGVKTIAFSSISTGVYGYPSQDAAKVACETVRRFLENNGSILERVVFVTFELKDVTAYNEALP</sequence>
<protein>
    <recommendedName>
        <fullName evidence="1">Macro domain-containing protein</fullName>
    </recommendedName>
</protein>
<gene>
    <name evidence="2" type="ORF">C2857_001933</name>
</gene>
<dbReference type="SUPFAM" id="SSF52949">
    <property type="entry name" value="Macro domain-like"/>
    <property type="match status" value="1"/>
</dbReference>
<accession>A0A7S9KUL3</accession>
<evidence type="ECO:0000313" key="3">
    <source>
        <dbReference type="Proteomes" id="UP000594364"/>
    </source>
</evidence>